<dbReference type="GO" id="GO:0016491">
    <property type="term" value="F:oxidoreductase activity"/>
    <property type="evidence" value="ECO:0007669"/>
    <property type="project" value="UniProtKB-KW"/>
</dbReference>
<gene>
    <name evidence="2" type="ORF">EIN_411450</name>
</gene>
<dbReference type="InterPro" id="IPR002347">
    <property type="entry name" value="SDR_fam"/>
</dbReference>
<dbReference type="Gene3D" id="3.40.50.720">
    <property type="entry name" value="NAD(P)-binding Rossmann-like Domain"/>
    <property type="match status" value="1"/>
</dbReference>
<proteinExistence type="predicted"/>
<dbReference type="SUPFAM" id="SSF51735">
    <property type="entry name" value="NAD(P)-binding Rossmann-fold domains"/>
    <property type="match status" value="1"/>
</dbReference>
<dbReference type="VEuPathDB" id="AmoebaDB:EIN_411450"/>
<evidence type="ECO:0000313" key="3">
    <source>
        <dbReference type="Proteomes" id="UP000014680"/>
    </source>
</evidence>
<dbReference type="GeneID" id="14886708"/>
<dbReference type="OrthoDB" id="25001at2759"/>
<evidence type="ECO:0000313" key="2">
    <source>
        <dbReference type="EMBL" id="ELP87792.1"/>
    </source>
</evidence>
<keyword evidence="3" id="KW-1185">Reference proteome</keyword>
<accession>A0A0A1U165</accession>
<dbReference type="OMA" id="SDCKKTW"/>
<name>A0A0A1U165_ENTIV</name>
<dbReference type="KEGG" id="eiv:EIN_411450"/>
<dbReference type="Pfam" id="PF00106">
    <property type="entry name" value="adh_short"/>
    <property type="match status" value="1"/>
</dbReference>
<dbReference type="CDD" id="cd05327">
    <property type="entry name" value="retinol-DH_like_SDR_c_like"/>
    <property type="match status" value="1"/>
</dbReference>
<keyword evidence="1" id="KW-0560">Oxidoreductase</keyword>
<organism evidence="2 3">
    <name type="scientific">Entamoeba invadens IP1</name>
    <dbReference type="NCBI Taxonomy" id="370355"/>
    <lineage>
        <taxon>Eukaryota</taxon>
        <taxon>Amoebozoa</taxon>
        <taxon>Evosea</taxon>
        <taxon>Archamoebae</taxon>
        <taxon>Mastigamoebida</taxon>
        <taxon>Entamoebidae</taxon>
        <taxon>Entamoeba</taxon>
    </lineage>
</organism>
<sequence>MFFFVGVTISLVIIVYCIYMFCRGGTNINYPDLTGKIVVVTGTNRGIGYETVKELAKQGATVVCCCRHEEAQIRVNMIIGKETGNKKLEFVKCDLMDLACVKKAAEYINTKYHKVDILITNAGIMCSPFALSKQNVESQMATNHIGHAAFIQALLPSLLASDSPRLVAVSSVAHKFISPKTINLVGKKENYKPAMRYFESKLAVGMFINEFAKEHKEIVAVHVHPGIVYSNLWKDWHPWLLWVLSPSFYIFWKNPKEACQTTLHCALADKNEIVSGGYYADCKLASHNKLIDDTEMRQKLYKDTLEFIKQNE</sequence>
<dbReference type="PANTHER" id="PTHR43157:SF31">
    <property type="entry name" value="PHOSPHATIDYLINOSITOL-GLYCAN BIOSYNTHESIS CLASS F PROTEIN"/>
    <property type="match status" value="1"/>
</dbReference>
<dbReference type="InterPro" id="IPR036291">
    <property type="entry name" value="NAD(P)-bd_dom_sf"/>
</dbReference>
<evidence type="ECO:0000256" key="1">
    <source>
        <dbReference type="ARBA" id="ARBA00023002"/>
    </source>
</evidence>
<dbReference type="AlphaFoldDB" id="A0A0A1U165"/>
<reference evidence="2 3" key="1">
    <citation type="submission" date="2012-10" db="EMBL/GenBank/DDBJ databases">
        <authorList>
            <person name="Zafar N."/>
            <person name="Inman J."/>
            <person name="Hall N."/>
            <person name="Lorenzi H."/>
            <person name="Caler E."/>
        </authorList>
    </citation>
    <scope>NUCLEOTIDE SEQUENCE [LARGE SCALE GENOMIC DNA]</scope>
    <source>
        <strain evidence="2 3">IP1</strain>
    </source>
</reference>
<dbReference type="PANTHER" id="PTHR43157">
    <property type="entry name" value="PHOSPHATIDYLINOSITOL-GLYCAN BIOSYNTHESIS CLASS F PROTEIN-RELATED"/>
    <property type="match status" value="1"/>
</dbReference>
<dbReference type="PRINTS" id="PR00081">
    <property type="entry name" value="GDHRDH"/>
</dbReference>
<dbReference type="Proteomes" id="UP000014680">
    <property type="component" value="Unassembled WGS sequence"/>
</dbReference>
<protein>
    <submittedName>
        <fullName evidence="2">Restnol dehydrogenase, putative</fullName>
    </submittedName>
</protein>
<dbReference type="RefSeq" id="XP_004254563.1">
    <property type="nucleotide sequence ID" value="XM_004254515.1"/>
</dbReference>
<dbReference type="EMBL" id="KB206788">
    <property type="protein sequence ID" value="ELP87792.1"/>
    <property type="molecule type" value="Genomic_DNA"/>
</dbReference>